<evidence type="ECO:0000313" key="1">
    <source>
        <dbReference type="EMBL" id="ERN05506.1"/>
    </source>
</evidence>
<organism evidence="1 2">
    <name type="scientific">Amborella trichopoda</name>
    <dbReference type="NCBI Taxonomy" id="13333"/>
    <lineage>
        <taxon>Eukaryota</taxon>
        <taxon>Viridiplantae</taxon>
        <taxon>Streptophyta</taxon>
        <taxon>Embryophyta</taxon>
        <taxon>Tracheophyta</taxon>
        <taxon>Spermatophyta</taxon>
        <taxon>Magnoliopsida</taxon>
        <taxon>Amborellales</taxon>
        <taxon>Amborellaceae</taxon>
        <taxon>Amborella</taxon>
    </lineage>
</organism>
<evidence type="ECO:0000313" key="2">
    <source>
        <dbReference type="Proteomes" id="UP000017836"/>
    </source>
</evidence>
<reference evidence="2" key="1">
    <citation type="journal article" date="2013" name="Science">
        <title>The Amborella genome and the evolution of flowering plants.</title>
        <authorList>
            <consortium name="Amborella Genome Project"/>
        </authorList>
    </citation>
    <scope>NUCLEOTIDE SEQUENCE [LARGE SCALE GENOMIC DNA]</scope>
</reference>
<gene>
    <name evidence="1" type="ORF">AMTR_s00007p00259230</name>
</gene>
<dbReference type="HOGENOM" id="CLU_1901580_0_0_1"/>
<dbReference type="EMBL" id="KI394011">
    <property type="protein sequence ID" value="ERN05506.1"/>
    <property type="molecule type" value="Genomic_DNA"/>
</dbReference>
<dbReference type="Gramene" id="ERN05506">
    <property type="protein sequence ID" value="ERN05506"/>
    <property type="gene ID" value="AMTR_s00007p00259230"/>
</dbReference>
<name>W1PCZ9_AMBTC</name>
<accession>W1PCZ9</accession>
<protein>
    <submittedName>
        <fullName evidence="1">Uncharacterized protein</fullName>
    </submittedName>
</protein>
<proteinExistence type="predicted"/>
<keyword evidence="2" id="KW-1185">Reference proteome</keyword>
<dbReference type="Proteomes" id="UP000017836">
    <property type="component" value="Unassembled WGS sequence"/>
</dbReference>
<feature type="non-terminal residue" evidence="1">
    <location>
        <position position="134"/>
    </location>
</feature>
<sequence>MTITGASNSVLERPHQHGIHDSLILTFEGLNKQQRNPSPPHALFEEVSICSNGFVILTAIRITHKLSLMHKHWHQFLSLAPEILPMLAHCWQRDHENHSLFLNADTSNSVDSASQSLLRYQVMQTRKTEERNTK</sequence>
<dbReference type="AlphaFoldDB" id="W1PCZ9"/>